<evidence type="ECO:0000313" key="1">
    <source>
        <dbReference type="EMBL" id="AWT53665.1"/>
    </source>
</evidence>
<dbReference type="RefSeq" id="WP_003894094.1">
    <property type="nucleotide sequence ID" value="NZ_CP027541.1"/>
</dbReference>
<accession>A0A2U9PPU8</accession>
<dbReference type="GeneID" id="93457494"/>
<dbReference type="Pfam" id="PF19927">
    <property type="entry name" value="DUF6390"/>
    <property type="match status" value="1"/>
</dbReference>
<protein>
    <submittedName>
        <fullName evidence="1">Uncharacterized protein</fullName>
    </submittedName>
</protein>
<evidence type="ECO:0000313" key="2">
    <source>
        <dbReference type="Proteomes" id="UP000011200"/>
    </source>
</evidence>
<organism evidence="1 2">
    <name type="scientific">Mycolicibacterium smegmatis (strain MKD8)</name>
    <name type="common">Mycobacterium smegmatis</name>
    <dbReference type="NCBI Taxonomy" id="1214915"/>
    <lineage>
        <taxon>Bacteria</taxon>
        <taxon>Bacillati</taxon>
        <taxon>Actinomycetota</taxon>
        <taxon>Actinomycetes</taxon>
        <taxon>Mycobacteriales</taxon>
        <taxon>Mycobacteriaceae</taxon>
        <taxon>Mycolicibacterium</taxon>
    </lineage>
</organism>
<reference evidence="2" key="2">
    <citation type="submission" date="2018-03" db="EMBL/GenBank/DDBJ databases">
        <authorList>
            <person name="Derbyshire K."/>
            <person name="Gray T.A."/>
            <person name="Champion M."/>
        </authorList>
    </citation>
    <scope>NUCLEOTIDE SEQUENCE [LARGE SCALE GENOMIC DNA]</scope>
    <source>
        <strain evidence="2">MKD8</strain>
    </source>
</reference>
<dbReference type="EMBL" id="CP027541">
    <property type="protein sequence ID" value="AWT53665.1"/>
    <property type="molecule type" value="Genomic_DNA"/>
</dbReference>
<dbReference type="Proteomes" id="UP000011200">
    <property type="component" value="Chromosome"/>
</dbReference>
<reference evidence="1 2" key="1">
    <citation type="journal article" date="2013" name="Genome Announc.">
        <title>Draft genome sequence of MKD8, a conjugal recipient Mycobacterium smegmatis strain.</title>
        <authorList>
            <person name="Gray T.A."/>
            <person name="Palumbo M.J."/>
            <person name="Derbyshire K.M."/>
        </authorList>
    </citation>
    <scope>NUCLEOTIDE SEQUENCE [LARGE SCALE GENOMIC DNA]</scope>
    <source>
        <strain evidence="1 2">MKD8</strain>
    </source>
</reference>
<gene>
    <name evidence="1" type="ORF">D806_026870</name>
</gene>
<name>A0A2U9PPU8_MYCSE</name>
<proteinExistence type="predicted"/>
<sequence length="242" mass="26531">MVVHSPLPAGYELFTRYAFPPNELGYCGPDGAAEPAELAFHAPEFDGAWPYLRAIAHAIGAEPLAEDVVAGYWVGGPVLNRVDPADLLADLRTAFAGQVMGLLDDVPVSESVLAHHSFHVFVVYPWIRFLDRNPEPALHVLQNCRIRWGTVVEVEGEHVKLESRPLVRNGRRIELDSAVAEYVRWSRGGASLIAAPRPGDTVSAHWDWVCDTLSPHDVTALTESTLTTLGVVNALREVKEEA</sequence>
<dbReference type="InterPro" id="IPR045660">
    <property type="entry name" value="DUF6390"/>
</dbReference>
<dbReference type="AlphaFoldDB" id="A0A2U9PPU8"/>